<accession>A0A392NIU8</accession>
<dbReference type="AlphaFoldDB" id="A0A392NIU8"/>
<keyword evidence="2" id="KW-1185">Reference proteome</keyword>
<organism evidence="1 2">
    <name type="scientific">Trifolium medium</name>
    <dbReference type="NCBI Taxonomy" id="97028"/>
    <lineage>
        <taxon>Eukaryota</taxon>
        <taxon>Viridiplantae</taxon>
        <taxon>Streptophyta</taxon>
        <taxon>Embryophyta</taxon>
        <taxon>Tracheophyta</taxon>
        <taxon>Spermatophyta</taxon>
        <taxon>Magnoliopsida</taxon>
        <taxon>eudicotyledons</taxon>
        <taxon>Gunneridae</taxon>
        <taxon>Pentapetalae</taxon>
        <taxon>rosids</taxon>
        <taxon>fabids</taxon>
        <taxon>Fabales</taxon>
        <taxon>Fabaceae</taxon>
        <taxon>Papilionoideae</taxon>
        <taxon>50 kb inversion clade</taxon>
        <taxon>NPAAA clade</taxon>
        <taxon>Hologalegina</taxon>
        <taxon>IRL clade</taxon>
        <taxon>Trifolieae</taxon>
        <taxon>Trifolium</taxon>
    </lineage>
</organism>
<dbReference type="Proteomes" id="UP000265520">
    <property type="component" value="Unassembled WGS sequence"/>
</dbReference>
<protein>
    <submittedName>
        <fullName evidence="1">Uncharacterized protein</fullName>
    </submittedName>
</protein>
<dbReference type="EMBL" id="LXQA010039565">
    <property type="protein sequence ID" value="MCH99169.1"/>
    <property type="molecule type" value="Genomic_DNA"/>
</dbReference>
<evidence type="ECO:0000313" key="1">
    <source>
        <dbReference type="EMBL" id="MCH99169.1"/>
    </source>
</evidence>
<reference evidence="1 2" key="1">
    <citation type="journal article" date="2018" name="Front. Plant Sci.">
        <title>Red Clover (Trifolium pratense) and Zigzag Clover (T. medium) - A Picture of Genomic Similarities and Differences.</title>
        <authorList>
            <person name="Dluhosova J."/>
            <person name="Istvanek J."/>
            <person name="Nedelnik J."/>
            <person name="Repkova J."/>
        </authorList>
    </citation>
    <scope>NUCLEOTIDE SEQUENCE [LARGE SCALE GENOMIC DNA]</scope>
    <source>
        <strain evidence="2">cv. 10/8</strain>
        <tissue evidence="1">Leaf</tissue>
    </source>
</reference>
<proteinExistence type="predicted"/>
<evidence type="ECO:0000313" key="2">
    <source>
        <dbReference type="Proteomes" id="UP000265520"/>
    </source>
</evidence>
<comment type="caution">
    <text evidence="1">The sequence shown here is derived from an EMBL/GenBank/DDBJ whole genome shotgun (WGS) entry which is preliminary data.</text>
</comment>
<feature type="non-terminal residue" evidence="1">
    <location>
        <position position="66"/>
    </location>
</feature>
<gene>
    <name evidence="1" type="ORF">A2U01_0020180</name>
</gene>
<sequence>MFVTIGLIGTSIDIVEDANVKLVLGAVTPIVVETVDGAVTPNVLDTDTGTAVPMMLEVLALLVDAW</sequence>
<name>A0A392NIU8_9FABA</name>